<dbReference type="InterPro" id="IPR002172">
    <property type="entry name" value="LDrepeatLR_classA_rpt"/>
</dbReference>
<evidence type="ECO:0000256" key="9">
    <source>
        <dbReference type="ARBA" id="ARBA00023157"/>
    </source>
</evidence>
<dbReference type="SUPFAM" id="SSF56436">
    <property type="entry name" value="C-type lectin-like"/>
    <property type="match status" value="1"/>
</dbReference>
<dbReference type="SMART" id="SM00369">
    <property type="entry name" value="LRR_TYP"/>
    <property type="match status" value="3"/>
</dbReference>
<evidence type="ECO:0000256" key="11">
    <source>
        <dbReference type="ARBA" id="ARBA00023224"/>
    </source>
</evidence>
<feature type="transmembrane region" description="Helical" evidence="14">
    <location>
        <begin position="1297"/>
        <end position="1317"/>
    </location>
</feature>
<dbReference type="Gene3D" id="3.80.10.10">
    <property type="entry name" value="Ribonuclease Inhibitor"/>
    <property type="match status" value="2"/>
</dbReference>
<dbReference type="SUPFAM" id="SSF52058">
    <property type="entry name" value="L domain-like"/>
    <property type="match status" value="1"/>
</dbReference>
<reference evidence="20 21" key="1">
    <citation type="submission" date="2025-05" db="UniProtKB">
        <authorList>
            <consortium name="RefSeq"/>
        </authorList>
    </citation>
    <scope>IDENTIFICATION</scope>
</reference>
<evidence type="ECO:0000256" key="10">
    <source>
        <dbReference type="ARBA" id="ARBA00023170"/>
    </source>
</evidence>
<keyword evidence="2" id="KW-1003">Cell membrane</keyword>
<dbReference type="SUPFAM" id="SSF57424">
    <property type="entry name" value="LDL receptor-like module"/>
    <property type="match status" value="5"/>
</dbReference>
<dbReference type="InterPro" id="IPR036055">
    <property type="entry name" value="LDL_receptor-like_sf"/>
</dbReference>
<dbReference type="InterPro" id="IPR016187">
    <property type="entry name" value="CTDL_fold"/>
</dbReference>
<dbReference type="PROSITE" id="PS01209">
    <property type="entry name" value="LDLRA_1"/>
    <property type="match status" value="1"/>
</dbReference>
<evidence type="ECO:0000256" key="2">
    <source>
        <dbReference type="ARBA" id="ARBA00022475"/>
    </source>
</evidence>
<name>A0ABM1VPG7_APLCA</name>
<feature type="compositionally biased region" description="Polar residues" evidence="13">
    <location>
        <begin position="132"/>
        <end position="142"/>
    </location>
</feature>
<dbReference type="Pfam" id="PF00431">
    <property type="entry name" value="CUB"/>
    <property type="match status" value="1"/>
</dbReference>
<dbReference type="CDD" id="cd00041">
    <property type="entry name" value="CUB"/>
    <property type="match status" value="1"/>
</dbReference>
<evidence type="ECO:0000259" key="16">
    <source>
        <dbReference type="PROSITE" id="PS01180"/>
    </source>
</evidence>
<keyword evidence="3" id="KW-0433">Leucine-rich repeat</keyword>
<feature type="domain" description="G-protein coupled receptors family 1 profile" evidence="18">
    <location>
        <begin position="1230"/>
        <end position="1489"/>
    </location>
</feature>
<keyword evidence="5" id="KW-0677">Repeat</keyword>
<dbReference type="InterPro" id="IPR001304">
    <property type="entry name" value="C-type_lectin-like"/>
</dbReference>
<feature type="region of interest" description="Disordered" evidence="13">
    <location>
        <begin position="34"/>
        <end position="66"/>
    </location>
</feature>
<feature type="disulfide bond" evidence="12">
    <location>
        <begin position="711"/>
        <end position="729"/>
    </location>
</feature>
<dbReference type="PROSITE" id="PS50041">
    <property type="entry name" value="C_TYPE_LECTIN_2"/>
    <property type="match status" value="1"/>
</dbReference>
<evidence type="ECO:0000256" key="13">
    <source>
        <dbReference type="SAM" id="MobiDB-lite"/>
    </source>
</evidence>
<dbReference type="SUPFAM" id="SSF49854">
    <property type="entry name" value="Spermadhesin, CUB domain"/>
    <property type="match status" value="1"/>
</dbReference>
<keyword evidence="10 20" id="KW-0675">Receptor</keyword>
<protein>
    <submittedName>
        <fullName evidence="20 21">G-protein coupled receptor GRL101</fullName>
    </submittedName>
</protein>
<feature type="disulfide bond" evidence="12">
    <location>
        <begin position="897"/>
        <end position="909"/>
    </location>
</feature>
<feature type="domain" description="CUB" evidence="16">
    <location>
        <begin position="382"/>
        <end position="497"/>
    </location>
</feature>
<dbReference type="Gene3D" id="1.20.1070.10">
    <property type="entry name" value="Rhodopsin 7-helix transmembrane proteins"/>
    <property type="match status" value="1"/>
</dbReference>
<evidence type="ECO:0000256" key="14">
    <source>
        <dbReference type="SAM" id="Phobius"/>
    </source>
</evidence>
<evidence type="ECO:0000256" key="4">
    <source>
        <dbReference type="ARBA" id="ARBA00022692"/>
    </source>
</evidence>
<dbReference type="PROSITE" id="PS00237">
    <property type="entry name" value="G_PROTEIN_RECEP_F1_1"/>
    <property type="match status" value="1"/>
</dbReference>
<dbReference type="RefSeq" id="XP_035824309.1">
    <property type="nucleotide sequence ID" value="XM_035968416.1"/>
</dbReference>
<dbReference type="PROSITE" id="PS51450">
    <property type="entry name" value="LRR"/>
    <property type="match status" value="1"/>
</dbReference>
<dbReference type="SMART" id="SM00034">
    <property type="entry name" value="CLECT"/>
    <property type="match status" value="1"/>
</dbReference>
<sequence length="1518" mass="171965">MSVLTSSMFYLLFSVSIVVLCVLNKTVIGSAPEEESSLLKRSLRQRNSVSYTKREGRKSRKPYLRIKRSPQNISSDFVKGFENVKETYHGVTLDAPYSQIDGEEMQTESDDTKGIAHSDIRNDIGSSREDSSPTGASSMTAESRSKERETCSYSERSEDDAPVYKRRRQMNVLYTDSIRLRQHQHNMMTGYQQNINTELTTDNGNHFCYQMTNNSGNNVGRYTKRKSEHIDSHVILIQDRTQCSKPTNVTASTVSYINVTVKTCCITFCAFKLHIEVEEDKHMLLNFPYFNVPGLNLLKSDGIGNCTESLDVIAESVDKNNPGDVFENKIGSYCGIKKPTSVFVEHNAVNLVLRMFNNDQCIDKIDFDVEVVPCRKFPHESCNSTKYVKLGTEKGYISSPGLVENQNYPNSINCEWEVSVRDGMLILLDPAIFLLSAGDVLTILPLNPQGRKFPTKLTMQMDKFIQPVVLPSNKAVIQFSSDHMQSGQGFNISYTSVNGSDFMPMDNNNTLDCSGNVAIPECLRCDHYRDCLGGEDEEGCEYRRPGCWPEGFYNDRFCYRIIENEGPFSWNEAAEKCEKEFSANLLTITTKQKREFVNGLISYHAPVLSKMFLGLVRMRLQQVRQTYRRLWQWSDRTTALYLPDEYRYEGWSTCSLLHGDYFYSIDCTDVKENVSFICETEMIKQNPGSVCGVKKRFIQNQSPPQINTFKCSSGELISEDRECNRVEDCFDGSDELDCNFDLQEEQMFSCETGEELVMNSAVCDGIGDCTDESDESFCRLPEKNMLGPEMCICTNRMVLNKTFRCDGREDCLDASDEEDCSACGSGSFLCPMIACLPKSWQNDLEIDCPIRDIRGKRAPEPNFPENIFESTPPPGIVKPDGYGKVQIEKMDRHSQPCPETHQKCVHGYCIPIYMWCNGQKDCPHGEDEEEEMCAKTCPGLYKCKKSKVCLHSQHVCDGQYQCPNHDDENLCQYLNVTSPPSCTRKQMDFTCTSLPDFQTLTHVKFLNVSRSGIKDFRLVNVARYALIFLDISFNNIHSLTNTQLDFLNLRTLNARSNAITSIDYTTFKNCPVLEKLVLADNKITNLSLSYFCNMKSLQKLDLSGNPIRKLQPFRSTCTEGSSTLRYLNLRNMGLIYLNDDAFCSFPRLKSLLLEGNSITLFTPNVFKFQGSLNYLTTDNFRLCCSSVKPKSLDDSKCLAPFDEISSCDDILRAMFLRVTLWVMVFLTLSGNVSVIIYRIFFDKCIKYSFRIIITCLSASDLIMGVYLVIIGSADVIYRDRYFVVEREWKESVACQVAGFLCVLSSETSAMFILLVTIDRFTAIAFPLRIHLHFTKKSASIACAVVWSIGVCIAAIPLVPPWNQWNFYSQKAIGVPLPITRFSYPGFDYAFSIFILFNMAIFILVILGQIGIYLSVRLLSVPRISEQRLYQDTAIAKRLVLVVFTDCLCWFPICVMGLAACADFPVPGEMYVVASVILMPANSAINPFLYTANAVLVARKARRRKKKGKDSIGLRPANK</sequence>
<proteinExistence type="predicted"/>
<feature type="disulfide bond" evidence="12">
    <location>
        <begin position="723"/>
        <end position="738"/>
    </location>
</feature>
<keyword evidence="8 14" id="KW-0472">Membrane</keyword>
<comment type="caution">
    <text evidence="12">Lacks conserved residue(s) required for the propagation of feature annotation.</text>
</comment>
<dbReference type="InterPro" id="IPR000859">
    <property type="entry name" value="CUB_dom"/>
</dbReference>
<evidence type="ECO:0000313" key="19">
    <source>
        <dbReference type="Proteomes" id="UP000694888"/>
    </source>
</evidence>
<dbReference type="RefSeq" id="XP_035824308.1">
    <property type="nucleotide sequence ID" value="XM_035968415.1"/>
</dbReference>
<dbReference type="InterPro" id="IPR016186">
    <property type="entry name" value="C-type_lectin-like/link_sf"/>
</dbReference>
<dbReference type="PRINTS" id="PR00261">
    <property type="entry name" value="LDLRECEPTOR"/>
</dbReference>
<evidence type="ECO:0000259" key="17">
    <source>
        <dbReference type="PROSITE" id="PS50041"/>
    </source>
</evidence>
<comment type="subcellular location">
    <subcellularLocation>
        <location evidence="1">Cell membrane</location>
        <topology evidence="1">Multi-pass membrane protein</topology>
    </subcellularLocation>
</comment>
<feature type="transmembrane region" description="Helical" evidence="14">
    <location>
        <begin position="1470"/>
        <end position="1496"/>
    </location>
</feature>
<evidence type="ECO:0000256" key="15">
    <source>
        <dbReference type="SAM" id="SignalP"/>
    </source>
</evidence>
<dbReference type="PROSITE" id="PS50262">
    <property type="entry name" value="G_PROTEIN_RECEP_F1_2"/>
    <property type="match status" value="1"/>
</dbReference>
<evidence type="ECO:0000256" key="7">
    <source>
        <dbReference type="ARBA" id="ARBA00023040"/>
    </source>
</evidence>
<feature type="transmembrane region" description="Helical" evidence="14">
    <location>
        <begin position="1438"/>
        <end position="1458"/>
    </location>
</feature>
<evidence type="ECO:0000256" key="12">
    <source>
        <dbReference type="PROSITE-ProRule" id="PRU00124"/>
    </source>
</evidence>
<dbReference type="SUPFAM" id="SSF81321">
    <property type="entry name" value="Family A G protein-coupled receptor-like"/>
    <property type="match status" value="1"/>
</dbReference>
<evidence type="ECO:0000259" key="18">
    <source>
        <dbReference type="PROSITE" id="PS50262"/>
    </source>
</evidence>
<feature type="signal peptide" evidence="15">
    <location>
        <begin position="1"/>
        <end position="29"/>
    </location>
</feature>
<dbReference type="GeneID" id="101845153"/>
<evidence type="ECO:0000313" key="24">
    <source>
        <dbReference type="RefSeq" id="XP_035824310.1"/>
    </source>
</evidence>
<dbReference type="Proteomes" id="UP000694888">
    <property type="component" value="Unplaced"/>
</dbReference>
<evidence type="ECO:0000256" key="1">
    <source>
        <dbReference type="ARBA" id="ARBA00004651"/>
    </source>
</evidence>
<keyword evidence="7" id="KW-0297">G-protein coupled receptor</keyword>
<dbReference type="CDD" id="cd00037">
    <property type="entry name" value="CLECT"/>
    <property type="match status" value="1"/>
</dbReference>
<dbReference type="InterPro" id="IPR017452">
    <property type="entry name" value="GPCR_Rhodpsn_7TM"/>
</dbReference>
<keyword evidence="4 14" id="KW-0812">Transmembrane</keyword>
<feature type="chain" id="PRO_5045023417" evidence="15">
    <location>
        <begin position="30"/>
        <end position="1518"/>
    </location>
</feature>
<dbReference type="PANTHER" id="PTHR24372:SF77">
    <property type="entry name" value="G-PROTEIN COUPLED RECEPTORS FAMILY 1 PROFILE DOMAIN-CONTAINING PROTEIN"/>
    <property type="match status" value="1"/>
</dbReference>
<dbReference type="Gene3D" id="3.10.100.10">
    <property type="entry name" value="Mannose-Binding Protein A, subunit A"/>
    <property type="match status" value="1"/>
</dbReference>
<dbReference type="Pfam" id="PF13855">
    <property type="entry name" value="LRR_8"/>
    <property type="match status" value="1"/>
</dbReference>
<feature type="compositionally biased region" description="Basic residues" evidence="13">
    <location>
        <begin position="55"/>
        <end position="66"/>
    </location>
</feature>
<dbReference type="InterPro" id="IPR001611">
    <property type="entry name" value="Leu-rich_rpt"/>
</dbReference>
<accession>A0ABM1VPG7</accession>
<dbReference type="RefSeq" id="XP_035824310.1">
    <property type="nucleotide sequence ID" value="XM_035968417.1"/>
</dbReference>
<evidence type="ECO:0000256" key="6">
    <source>
        <dbReference type="ARBA" id="ARBA00022989"/>
    </source>
</evidence>
<keyword evidence="11" id="KW-0807">Transducer</keyword>
<evidence type="ECO:0000256" key="5">
    <source>
        <dbReference type="ARBA" id="ARBA00022737"/>
    </source>
</evidence>
<dbReference type="Pfam" id="PF00001">
    <property type="entry name" value="7tm_1"/>
    <property type="match status" value="1"/>
</dbReference>
<dbReference type="RefSeq" id="XP_035824307.1">
    <property type="nucleotide sequence ID" value="XM_035968414.1"/>
</dbReference>
<dbReference type="InterPro" id="IPR023415">
    <property type="entry name" value="LDLR_class-A_CS"/>
</dbReference>
<dbReference type="Pfam" id="PF00057">
    <property type="entry name" value="Ldl_recept_a"/>
    <property type="match status" value="2"/>
</dbReference>
<feature type="transmembrane region" description="Helical" evidence="14">
    <location>
        <begin position="1338"/>
        <end position="1358"/>
    </location>
</feature>
<dbReference type="SMART" id="SM00192">
    <property type="entry name" value="LDLa"/>
    <property type="match status" value="6"/>
</dbReference>
<feature type="transmembrane region" description="Helical" evidence="14">
    <location>
        <begin position="1251"/>
        <end position="1277"/>
    </location>
</feature>
<dbReference type="PANTHER" id="PTHR24372">
    <property type="entry name" value="GLYCOPROTEIN HORMONE RECEPTOR"/>
    <property type="match status" value="1"/>
</dbReference>
<feature type="domain" description="C-type lectin" evidence="17">
    <location>
        <begin position="554"/>
        <end position="679"/>
    </location>
</feature>
<dbReference type="SMART" id="SM00042">
    <property type="entry name" value="CUB"/>
    <property type="match status" value="1"/>
</dbReference>
<evidence type="ECO:0000313" key="20">
    <source>
        <dbReference type="RefSeq" id="XP_005093169.1"/>
    </source>
</evidence>
<feature type="transmembrane region" description="Helical" evidence="14">
    <location>
        <begin position="1388"/>
        <end position="1418"/>
    </location>
</feature>
<keyword evidence="6 14" id="KW-1133">Transmembrane helix</keyword>
<dbReference type="Gene3D" id="2.60.120.290">
    <property type="entry name" value="Spermadhesin, CUB domain"/>
    <property type="match status" value="1"/>
</dbReference>
<dbReference type="InterPro" id="IPR000276">
    <property type="entry name" value="GPCR_Rhodpsn"/>
</dbReference>
<feature type="disulfide bond" evidence="12">
    <location>
        <begin position="937"/>
        <end position="949"/>
    </location>
</feature>
<gene>
    <name evidence="20 21 22 23 24" type="primary">LOC101845153</name>
</gene>
<dbReference type="CDD" id="cd00112">
    <property type="entry name" value="LDLa"/>
    <property type="match status" value="3"/>
</dbReference>
<dbReference type="PROSITE" id="PS50068">
    <property type="entry name" value="LDLRA_2"/>
    <property type="match status" value="4"/>
</dbReference>
<dbReference type="InterPro" id="IPR003591">
    <property type="entry name" value="Leu-rich_rpt_typical-subtyp"/>
</dbReference>
<dbReference type="InterPro" id="IPR032675">
    <property type="entry name" value="LRR_dom_sf"/>
</dbReference>
<evidence type="ECO:0000256" key="8">
    <source>
        <dbReference type="ARBA" id="ARBA00023136"/>
    </source>
</evidence>
<feature type="compositionally biased region" description="Basic and acidic residues" evidence="13">
    <location>
        <begin position="110"/>
        <end position="131"/>
    </location>
</feature>
<evidence type="ECO:0000256" key="3">
    <source>
        <dbReference type="ARBA" id="ARBA00022614"/>
    </source>
</evidence>
<feature type="disulfide bond" evidence="12">
    <location>
        <begin position="805"/>
        <end position="820"/>
    </location>
</feature>
<feature type="transmembrane region" description="Helical" evidence="14">
    <location>
        <begin position="1214"/>
        <end position="1239"/>
    </location>
</feature>
<evidence type="ECO:0000313" key="22">
    <source>
        <dbReference type="RefSeq" id="XP_035824308.1"/>
    </source>
</evidence>
<dbReference type="Gene3D" id="4.10.400.10">
    <property type="entry name" value="Low-density Lipoprotein Receptor"/>
    <property type="match status" value="4"/>
</dbReference>
<dbReference type="PROSITE" id="PS01180">
    <property type="entry name" value="CUB"/>
    <property type="match status" value="1"/>
</dbReference>
<dbReference type="InterPro" id="IPR035914">
    <property type="entry name" value="Sperma_CUB_dom_sf"/>
</dbReference>
<keyword evidence="9 12" id="KW-1015">Disulfide bond</keyword>
<organism evidence="19 23">
    <name type="scientific">Aplysia californica</name>
    <name type="common">California sea hare</name>
    <dbReference type="NCBI Taxonomy" id="6500"/>
    <lineage>
        <taxon>Eukaryota</taxon>
        <taxon>Metazoa</taxon>
        <taxon>Spiralia</taxon>
        <taxon>Lophotrochozoa</taxon>
        <taxon>Mollusca</taxon>
        <taxon>Gastropoda</taxon>
        <taxon>Heterobranchia</taxon>
        <taxon>Euthyneura</taxon>
        <taxon>Tectipleura</taxon>
        <taxon>Aplysiida</taxon>
        <taxon>Aplysioidea</taxon>
        <taxon>Aplysiidae</taxon>
        <taxon>Aplysia</taxon>
    </lineage>
</organism>
<keyword evidence="19" id="KW-1185">Reference proteome</keyword>
<feature type="region of interest" description="Disordered" evidence="13">
    <location>
        <begin position="104"/>
        <end position="164"/>
    </location>
</feature>
<evidence type="ECO:0000313" key="23">
    <source>
        <dbReference type="RefSeq" id="XP_035824309.1"/>
    </source>
</evidence>
<keyword evidence="15" id="KW-0732">Signal</keyword>
<feature type="disulfide bond" evidence="12">
    <location>
        <begin position="956"/>
        <end position="971"/>
    </location>
</feature>
<dbReference type="RefSeq" id="XP_005093169.1">
    <property type="nucleotide sequence ID" value="XM_005093112.3"/>
</dbReference>
<feature type="disulfide bond" evidence="12">
    <location>
        <begin position="904"/>
        <end position="922"/>
    </location>
</feature>
<evidence type="ECO:0000313" key="21">
    <source>
        <dbReference type="RefSeq" id="XP_035824307.1"/>
    </source>
</evidence>